<dbReference type="InterPro" id="IPR011009">
    <property type="entry name" value="Kinase-like_dom_sf"/>
</dbReference>
<feature type="region of interest" description="Disordered" evidence="6">
    <location>
        <begin position="179"/>
        <end position="199"/>
    </location>
</feature>
<proteinExistence type="predicted"/>
<protein>
    <recommendedName>
        <fullName evidence="7">Protein kinase domain-containing protein</fullName>
    </recommendedName>
</protein>
<gene>
    <name evidence="8" type="ORF">F0562_005942</name>
</gene>
<organism evidence="8 9">
    <name type="scientific">Nyssa sinensis</name>
    <dbReference type="NCBI Taxonomy" id="561372"/>
    <lineage>
        <taxon>Eukaryota</taxon>
        <taxon>Viridiplantae</taxon>
        <taxon>Streptophyta</taxon>
        <taxon>Embryophyta</taxon>
        <taxon>Tracheophyta</taxon>
        <taxon>Spermatophyta</taxon>
        <taxon>Magnoliopsida</taxon>
        <taxon>eudicotyledons</taxon>
        <taxon>Gunneridae</taxon>
        <taxon>Pentapetalae</taxon>
        <taxon>asterids</taxon>
        <taxon>Cornales</taxon>
        <taxon>Nyssaceae</taxon>
        <taxon>Nyssa</taxon>
    </lineage>
</organism>
<feature type="compositionally biased region" description="Low complexity" evidence="6">
    <location>
        <begin position="184"/>
        <end position="193"/>
    </location>
</feature>
<dbReference type="Proteomes" id="UP000325577">
    <property type="component" value="Linkage Group LG2"/>
</dbReference>
<feature type="compositionally biased region" description="Low complexity" evidence="6">
    <location>
        <begin position="36"/>
        <end position="60"/>
    </location>
</feature>
<keyword evidence="5" id="KW-0067">ATP-binding</keyword>
<evidence type="ECO:0000256" key="5">
    <source>
        <dbReference type="ARBA" id="ARBA00022840"/>
    </source>
</evidence>
<dbReference type="InterPro" id="IPR050108">
    <property type="entry name" value="CDK"/>
</dbReference>
<keyword evidence="4" id="KW-0418">Kinase</keyword>
<feature type="domain" description="Protein kinase" evidence="7">
    <location>
        <begin position="220"/>
        <end position="331"/>
    </location>
</feature>
<evidence type="ECO:0000256" key="3">
    <source>
        <dbReference type="ARBA" id="ARBA00022741"/>
    </source>
</evidence>
<dbReference type="AlphaFoldDB" id="A0A5J5AJN8"/>
<dbReference type="SUPFAM" id="SSF56112">
    <property type="entry name" value="Protein kinase-like (PK-like)"/>
    <property type="match status" value="1"/>
</dbReference>
<dbReference type="GO" id="GO:0005524">
    <property type="term" value="F:ATP binding"/>
    <property type="evidence" value="ECO:0007669"/>
    <property type="project" value="UniProtKB-KW"/>
</dbReference>
<feature type="compositionally biased region" description="Polar residues" evidence="6">
    <location>
        <begin position="61"/>
        <end position="75"/>
    </location>
</feature>
<accession>A0A5J5AJN8</accession>
<keyword evidence="1" id="KW-0723">Serine/threonine-protein kinase</keyword>
<keyword evidence="9" id="KW-1185">Reference proteome</keyword>
<evidence type="ECO:0000256" key="4">
    <source>
        <dbReference type="ARBA" id="ARBA00022777"/>
    </source>
</evidence>
<evidence type="ECO:0000256" key="2">
    <source>
        <dbReference type="ARBA" id="ARBA00022679"/>
    </source>
</evidence>
<dbReference type="InterPro" id="IPR000719">
    <property type="entry name" value="Prot_kinase_dom"/>
</dbReference>
<sequence length="331" mass="37113">MQSTPYALLQFQIQESTATSQNTNVPPSTAAAPSKALPQPRLSPSPLTTTPVTTAQPTTTHNSRSATTSLARNSSSTPRCSILTLARIEEPFWNSVDRTQQQNLSIATAISRNARLNYICRSCFTSYNALNQLRSTEPSFHLFHGVTKSLQQRPLPLSQVVILLGYGMHHRYLHSSIATTDSASKSPPKSNSGKGEKSGKRNDILKATITIAAIGLNGWNSMICKIGEGTYELIFLAKIKLNRSRSIAIKKFKQFKDGNAVFPTAIRKIMLLWEITHENVVKLGNMHINHMDMSQYLAFDYAKHDFYKIIRHHRDQDKLLINQYTIKSLLW</sequence>
<dbReference type="GO" id="GO:0016592">
    <property type="term" value="C:mediator complex"/>
    <property type="evidence" value="ECO:0007669"/>
    <property type="project" value="TreeGrafter"/>
</dbReference>
<evidence type="ECO:0000313" key="8">
    <source>
        <dbReference type="EMBL" id="KAA8531233.1"/>
    </source>
</evidence>
<feature type="compositionally biased region" description="Polar residues" evidence="6">
    <location>
        <begin position="17"/>
        <end position="27"/>
    </location>
</feature>
<feature type="region of interest" description="Disordered" evidence="6">
    <location>
        <begin position="17"/>
        <end position="75"/>
    </location>
</feature>
<dbReference type="PROSITE" id="PS50011">
    <property type="entry name" value="PROTEIN_KINASE_DOM"/>
    <property type="match status" value="1"/>
</dbReference>
<keyword evidence="3" id="KW-0547">Nucleotide-binding</keyword>
<dbReference type="PANTHER" id="PTHR24056">
    <property type="entry name" value="CELL DIVISION PROTEIN KINASE"/>
    <property type="match status" value="1"/>
</dbReference>
<dbReference type="Gene3D" id="3.30.200.20">
    <property type="entry name" value="Phosphorylase Kinase, domain 1"/>
    <property type="match status" value="1"/>
</dbReference>
<keyword evidence="2" id="KW-0808">Transferase</keyword>
<dbReference type="GO" id="GO:0004674">
    <property type="term" value="F:protein serine/threonine kinase activity"/>
    <property type="evidence" value="ECO:0007669"/>
    <property type="project" value="UniProtKB-KW"/>
</dbReference>
<reference evidence="8 9" key="1">
    <citation type="submission" date="2019-09" db="EMBL/GenBank/DDBJ databases">
        <title>A chromosome-level genome assembly of the Chinese tupelo Nyssa sinensis.</title>
        <authorList>
            <person name="Yang X."/>
            <person name="Kang M."/>
            <person name="Yang Y."/>
            <person name="Xiong H."/>
            <person name="Wang M."/>
            <person name="Zhang Z."/>
            <person name="Wang Z."/>
            <person name="Wu H."/>
            <person name="Ma T."/>
            <person name="Liu J."/>
            <person name="Xi Z."/>
        </authorList>
    </citation>
    <scope>NUCLEOTIDE SEQUENCE [LARGE SCALE GENOMIC DNA]</scope>
    <source>
        <strain evidence="8">J267</strain>
        <tissue evidence="8">Leaf</tissue>
    </source>
</reference>
<evidence type="ECO:0000313" key="9">
    <source>
        <dbReference type="Proteomes" id="UP000325577"/>
    </source>
</evidence>
<evidence type="ECO:0000256" key="6">
    <source>
        <dbReference type="SAM" id="MobiDB-lite"/>
    </source>
</evidence>
<evidence type="ECO:0000259" key="7">
    <source>
        <dbReference type="PROSITE" id="PS50011"/>
    </source>
</evidence>
<dbReference type="PANTHER" id="PTHR24056:SF495">
    <property type="entry name" value="CYCLIN-DEPENDENT KINASE 8-RELATED"/>
    <property type="match status" value="1"/>
</dbReference>
<dbReference type="OrthoDB" id="6284126at2759"/>
<dbReference type="EMBL" id="CM018043">
    <property type="protein sequence ID" value="KAA8531233.1"/>
    <property type="molecule type" value="Genomic_DNA"/>
</dbReference>
<evidence type="ECO:0000256" key="1">
    <source>
        <dbReference type="ARBA" id="ARBA00022527"/>
    </source>
</evidence>
<name>A0A5J5AJN8_9ASTE</name>